<dbReference type="SUPFAM" id="SSF48173">
    <property type="entry name" value="Cryptochrome/photolyase FAD-binding domain"/>
    <property type="match status" value="1"/>
</dbReference>
<dbReference type="InterPro" id="IPR007357">
    <property type="entry name" value="PhrB-like"/>
</dbReference>
<dbReference type="Gene3D" id="3.40.50.620">
    <property type="entry name" value="HUPs"/>
    <property type="match status" value="1"/>
</dbReference>
<dbReference type="Proteomes" id="UP000519897">
    <property type="component" value="Unassembled WGS sequence"/>
</dbReference>
<keyword evidence="1" id="KW-0456">Lyase</keyword>
<dbReference type="Pfam" id="PF04244">
    <property type="entry name" value="DPRP"/>
    <property type="match status" value="1"/>
</dbReference>
<dbReference type="AlphaFoldDB" id="A0A7W6PP63"/>
<evidence type="ECO:0000313" key="2">
    <source>
        <dbReference type="Proteomes" id="UP000519897"/>
    </source>
</evidence>
<dbReference type="Gene3D" id="1.25.40.80">
    <property type="match status" value="1"/>
</dbReference>
<dbReference type="InterPro" id="IPR036134">
    <property type="entry name" value="Crypto/Photolyase_FAD-like_sf"/>
</dbReference>
<dbReference type="InterPro" id="IPR014729">
    <property type="entry name" value="Rossmann-like_a/b/a_fold"/>
</dbReference>
<name>A0A7W6PP63_9HYPH</name>
<evidence type="ECO:0000313" key="1">
    <source>
        <dbReference type="EMBL" id="MBB4141539.1"/>
    </source>
</evidence>
<dbReference type="Gene3D" id="1.10.579.10">
    <property type="entry name" value="DNA Cyclobutane Dipyrimidine Photolyase, subunit A, domain 3"/>
    <property type="match status" value="1"/>
</dbReference>
<comment type="caution">
    <text evidence="1">The sequence shown here is derived from an EMBL/GenBank/DDBJ whole genome shotgun (WGS) entry which is preliminary data.</text>
</comment>
<protein>
    <submittedName>
        <fullName evidence="1">Deoxyribodipyrimidine photolyase-related protein</fullName>
    </submittedName>
</protein>
<dbReference type="RefSeq" id="WP_165135037.1">
    <property type="nucleotide sequence ID" value="NZ_CP049250.1"/>
</dbReference>
<accession>A0A7W6PP63</accession>
<gene>
    <name evidence="1" type="ORF">GGQ72_000038</name>
</gene>
<dbReference type="PANTHER" id="PTHR38657">
    <property type="entry name" value="SLR1343 PROTEIN"/>
    <property type="match status" value="1"/>
</dbReference>
<organism evidence="1 2">
    <name type="scientific">Rhizobium rhizoryzae</name>
    <dbReference type="NCBI Taxonomy" id="451876"/>
    <lineage>
        <taxon>Bacteria</taxon>
        <taxon>Pseudomonadati</taxon>
        <taxon>Pseudomonadota</taxon>
        <taxon>Alphaproteobacteria</taxon>
        <taxon>Hyphomicrobiales</taxon>
        <taxon>Rhizobiaceae</taxon>
        <taxon>Rhizobium/Agrobacterium group</taxon>
        <taxon>Rhizobium</taxon>
    </lineage>
</organism>
<dbReference type="PANTHER" id="PTHR38657:SF1">
    <property type="entry name" value="SLR1343 PROTEIN"/>
    <property type="match status" value="1"/>
</dbReference>
<dbReference type="InterPro" id="IPR052551">
    <property type="entry name" value="UV-DNA_repair_photolyase"/>
</dbReference>
<dbReference type="EMBL" id="JACIEC010000001">
    <property type="protein sequence ID" value="MBB4141539.1"/>
    <property type="molecule type" value="Genomic_DNA"/>
</dbReference>
<dbReference type="Gene3D" id="1.10.10.1710">
    <property type="entry name" value="Deoxyribodipyrimidine photolyase-related"/>
    <property type="match status" value="1"/>
</dbReference>
<reference evidence="1 2" key="1">
    <citation type="submission" date="2020-08" db="EMBL/GenBank/DDBJ databases">
        <title>Genomic Encyclopedia of Type Strains, Phase IV (KMG-IV): sequencing the most valuable type-strain genomes for metagenomic binning, comparative biology and taxonomic classification.</title>
        <authorList>
            <person name="Goeker M."/>
        </authorList>
    </citation>
    <scope>NUCLEOTIDE SEQUENCE [LARGE SCALE GENOMIC DNA]</scope>
    <source>
        <strain evidence="1 2">DSM 29514</strain>
    </source>
</reference>
<dbReference type="GO" id="GO:0016829">
    <property type="term" value="F:lyase activity"/>
    <property type="evidence" value="ECO:0007669"/>
    <property type="project" value="UniProtKB-KW"/>
</dbReference>
<sequence>MPSIRHLIFILGDQLSPNLASLRDADPAQDVILMCEVMAEATYVRHHKLKIAFIFSAMRHFAEELRQQGFTVRYRRLDDEGNKGSFREELRAAVTELSPDCVIVTEPGEWRVLEDMKGWWQLLGLPVDIRADDRFLCSHKEFRDWASGRKELTMEFFYREMRRKTGLLMEGDHPAGGRWNYDAENRKPASPDLLRPKHKSYKPDALSQEVIALVEERFGDHIGRLDRFGFAVTRAQAETVLESFIRDFLPQFGETQDAMLVGDPFLNHSLISFYINIGFLDPLAVCRAAEEEYRACRAPLNAVEGFIRQIIGWREYVRGVYWLKMPGYTELNFLEAKRPLPGFFWTGETDMKCLSTVIDETIDHAYAHHIQRLMITGNFALLAGIDPFQVHEWYLEVYADAYEWVEAPNVIGMTQFADGGILGSKPYAASGNYISKMSDYCQHCRYDVKKKVGEGACPFNALYWDFLDRNGEKLSGNRRLAQPYATWRRMSDEQRGTYRKSAQGFLKKLEAGEKV</sequence>
<proteinExistence type="predicted"/>
<keyword evidence="2" id="KW-1185">Reference proteome</keyword>